<dbReference type="AlphaFoldDB" id="A0A2X0LRD6"/>
<dbReference type="GO" id="GO:0006123">
    <property type="term" value="P:mitochondrial electron transport, cytochrome c to oxygen"/>
    <property type="evidence" value="ECO:0007669"/>
    <property type="project" value="InterPro"/>
</dbReference>
<gene>
    <name evidence="7" type="primary">BQ5605_C013g07195</name>
    <name evidence="7" type="ORF">BQ5605_C013G07195</name>
</gene>
<accession>A0A2X0LRD6</accession>
<dbReference type="Pfam" id="PF02935">
    <property type="entry name" value="COX7C"/>
    <property type="match status" value="1"/>
</dbReference>
<dbReference type="Gene3D" id="4.10.49.10">
    <property type="entry name" value="Cytochrome c oxidase subunit VIIc"/>
    <property type="match status" value="1"/>
</dbReference>
<proteinExistence type="inferred from homology"/>
<keyword evidence="6" id="KW-0472">Membrane</keyword>
<dbReference type="EMBL" id="FQNC01000013">
    <property type="protein sequence ID" value="SGY14986.1"/>
    <property type="molecule type" value="Genomic_DNA"/>
</dbReference>
<evidence type="ECO:0000256" key="6">
    <source>
        <dbReference type="ARBA" id="ARBA00023136"/>
    </source>
</evidence>
<dbReference type="STRING" id="796604.A0A2X0LRD6"/>
<evidence type="ECO:0000256" key="3">
    <source>
        <dbReference type="ARBA" id="ARBA00010514"/>
    </source>
</evidence>
<dbReference type="GO" id="GO:0005743">
    <property type="term" value="C:mitochondrial inner membrane"/>
    <property type="evidence" value="ECO:0007669"/>
    <property type="project" value="UniProtKB-SubCell"/>
</dbReference>
<sequence length="125" mass="13457">MLSAAARPALRAMRTPLASVQRQQMRSLHVDNVVGNVSTYTQPPSRRLPFVINTTTPGAVAEQIGRHHLDPSSIQQSAHSSYNHSFHTTGYKSGPGLAIKMIAFCGLGFATPFLAASYQIHKASA</sequence>
<evidence type="ECO:0000256" key="2">
    <source>
        <dbReference type="ARBA" id="ARBA00004673"/>
    </source>
</evidence>
<dbReference type="UniPathway" id="UPA00705"/>
<dbReference type="SUPFAM" id="SSF81427">
    <property type="entry name" value="Mitochondrial cytochrome c oxidase subunit VIIc (aka VIIIa)"/>
    <property type="match status" value="1"/>
</dbReference>
<keyword evidence="4" id="KW-0999">Mitochondrion inner membrane</keyword>
<name>A0A2X0LRD6_9BASI</name>
<dbReference type="Proteomes" id="UP000249464">
    <property type="component" value="Unassembled WGS sequence"/>
</dbReference>
<dbReference type="GO" id="GO:0045277">
    <property type="term" value="C:respiratory chain complex IV"/>
    <property type="evidence" value="ECO:0007669"/>
    <property type="project" value="InterPro"/>
</dbReference>
<reference evidence="7 8" key="1">
    <citation type="submission" date="2016-11" db="EMBL/GenBank/DDBJ databases">
        <authorList>
            <person name="Jaros S."/>
            <person name="Januszkiewicz K."/>
            <person name="Wedrychowicz H."/>
        </authorList>
    </citation>
    <scope>NUCLEOTIDE SEQUENCE [LARGE SCALE GENOMIC DNA]</scope>
</reference>
<comment type="subcellular location">
    <subcellularLocation>
        <location evidence="1">Mitochondrion inner membrane</location>
        <topology evidence="1">Single-pass membrane protein</topology>
    </subcellularLocation>
</comment>
<evidence type="ECO:0000256" key="4">
    <source>
        <dbReference type="ARBA" id="ARBA00022792"/>
    </source>
</evidence>
<dbReference type="InterPro" id="IPR036636">
    <property type="entry name" value="COX7C/Cox8_sf"/>
</dbReference>
<evidence type="ECO:0000256" key="1">
    <source>
        <dbReference type="ARBA" id="ARBA00004434"/>
    </source>
</evidence>
<comment type="similarity">
    <text evidence="3">Belongs to the cytochrome c oxidase VIIc family.</text>
</comment>
<protein>
    <submittedName>
        <fullName evidence="7">BQ5605_C013g07195 protein</fullName>
    </submittedName>
</protein>
<evidence type="ECO:0000313" key="8">
    <source>
        <dbReference type="Proteomes" id="UP000249464"/>
    </source>
</evidence>
<keyword evidence="8" id="KW-1185">Reference proteome</keyword>
<organism evidence="7 8">
    <name type="scientific">Microbotryum silenes-dioicae</name>
    <dbReference type="NCBI Taxonomy" id="796604"/>
    <lineage>
        <taxon>Eukaryota</taxon>
        <taxon>Fungi</taxon>
        <taxon>Dikarya</taxon>
        <taxon>Basidiomycota</taxon>
        <taxon>Pucciniomycotina</taxon>
        <taxon>Microbotryomycetes</taxon>
        <taxon>Microbotryales</taxon>
        <taxon>Microbotryaceae</taxon>
        <taxon>Microbotryum</taxon>
    </lineage>
</organism>
<comment type="pathway">
    <text evidence="2">Energy metabolism; oxidative phosphorylation.</text>
</comment>
<keyword evidence="5" id="KW-0496">Mitochondrion</keyword>
<evidence type="ECO:0000256" key="5">
    <source>
        <dbReference type="ARBA" id="ARBA00023128"/>
    </source>
</evidence>
<evidence type="ECO:0000313" key="7">
    <source>
        <dbReference type="EMBL" id="SGY14986.1"/>
    </source>
</evidence>
<dbReference type="InterPro" id="IPR004202">
    <property type="entry name" value="COX7C/Cox8"/>
</dbReference>